<keyword evidence="2" id="KW-1185">Reference proteome</keyword>
<dbReference type="InterPro" id="IPR010865">
    <property type="entry name" value="DUF1499"/>
</dbReference>
<reference evidence="1 2" key="1">
    <citation type="journal article" date="2015" name="Stand. Genomic Sci.">
        <title>Complete genome sequence and description of Salinispira pacifica gen. nov., sp. nov., a novel spirochaete isolated form a hypersaline microbial mat.</title>
        <authorList>
            <person name="Ben Hania W."/>
            <person name="Joseph M."/>
            <person name="Schumann P."/>
            <person name="Bunk B."/>
            <person name="Fiebig A."/>
            <person name="Sproer C."/>
            <person name="Klenk H.P."/>
            <person name="Fardeau M.L."/>
            <person name="Spring S."/>
        </authorList>
    </citation>
    <scope>NUCLEOTIDE SEQUENCE [LARGE SCALE GENOMIC DNA]</scope>
    <source>
        <strain evidence="1 2">L21-RPul-D2</strain>
    </source>
</reference>
<protein>
    <recommendedName>
        <fullName evidence="3">DUF1499 domain-containing protein</fullName>
    </recommendedName>
</protein>
<evidence type="ECO:0008006" key="3">
    <source>
        <dbReference type="Google" id="ProtNLM"/>
    </source>
</evidence>
<dbReference type="STRING" id="1307761.L21SP2_3371"/>
<evidence type="ECO:0000313" key="2">
    <source>
        <dbReference type="Proteomes" id="UP000018680"/>
    </source>
</evidence>
<dbReference type="Proteomes" id="UP000018680">
    <property type="component" value="Chromosome"/>
</dbReference>
<dbReference type="HOGENOM" id="CLU_105603_1_0_12"/>
<sequence>MIVLYVIGALIAAGAIHMIVQNNRIPRNIGGQDGQLSPMPASPNAVASYAQSEDKKVDPLPLFESAPRTLDLLKQILSEHGAEIISSDERYIHAVYTTPGMKFKDDVEFLILEDKNIVDFRSASRVGQSDMGVNRKRYARIRSRYLELSGNQQQ</sequence>
<dbReference type="PANTHER" id="PTHR34801">
    <property type="entry name" value="EXPRESSED PROTEIN"/>
    <property type="match status" value="1"/>
</dbReference>
<dbReference type="eggNOG" id="COG4446">
    <property type="taxonomic scope" value="Bacteria"/>
</dbReference>
<organism evidence="1 2">
    <name type="scientific">Salinispira pacifica</name>
    <dbReference type="NCBI Taxonomy" id="1307761"/>
    <lineage>
        <taxon>Bacteria</taxon>
        <taxon>Pseudomonadati</taxon>
        <taxon>Spirochaetota</taxon>
        <taxon>Spirochaetia</taxon>
        <taxon>Spirochaetales</taxon>
        <taxon>Spirochaetaceae</taxon>
        <taxon>Salinispira</taxon>
    </lineage>
</organism>
<dbReference type="KEGG" id="slr:L21SP2_3371"/>
<dbReference type="AlphaFoldDB" id="V5WNA8"/>
<evidence type="ECO:0000313" key="1">
    <source>
        <dbReference type="EMBL" id="AHC16709.1"/>
    </source>
</evidence>
<gene>
    <name evidence="1" type="ORF">L21SP2_3371</name>
</gene>
<dbReference type="RefSeq" id="WP_024269597.1">
    <property type="nucleotide sequence ID" value="NC_023035.1"/>
</dbReference>
<name>V5WNA8_9SPIO</name>
<proteinExistence type="predicted"/>
<dbReference type="PANTHER" id="PTHR34801:SF6">
    <property type="entry name" value="SLL1620 PROTEIN"/>
    <property type="match status" value="1"/>
</dbReference>
<dbReference type="EMBL" id="CP006939">
    <property type="protein sequence ID" value="AHC16709.1"/>
    <property type="molecule type" value="Genomic_DNA"/>
</dbReference>
<accession>V5WNA8</accession>
<dbReference type="PIRSF" id="PIRSF026426">
    <property type="entry name" value="DUF1499"/>
    <property type="match status" value="1"/>
</dbReference>
<dbReference type="Pfam" id="PF07386">
    <property type="entry name" value="DUF1499"/>
    <property type="match status" value="1"/>
</dbReference>